<dbReference type="AlphaFoldDB" id="A0A2H3B6V9"/>
<gene>
    <name evidence="1" type="ORF">ARMSODRAFT_967455</name>
</gene>
<organism evidence="1 2">
    <name type="scientific">Armillaria solidipes</name>
    <dbReference type="NCBI Taxonomy" id="1076256"/>
    <lineage>
        <taxon>Eukaryota</taxon>
        <taxon>Fungi</taxon>
        <taxon>Dikarya</taxon>
        <taxon>Basidiomycota</taxon>
        <taxon>Agaricomycotina</taxon>
        <taxon>Agaricomycetes</taxon>
        <taxon>Agaricomycetidae</taxon>
        <taxon>Agaricales</taxon>
        <taxon>Marasmiineae</taxon>
        <taxon>Physalacriaceae</taxon>
        <taxon>Armillaria</taxon>
    </lineage>
</organism>
<reference evidence="2" key="1">
    <citation type="journal article" date="2017" name="Nat. Ecol. Evol.">
        <title>Genome expansion and lineage-specific genetic innovations in the forest pathogenic fungi Armillaria.</title>
        <authorList>
            <person name="Sipos G."/>
            <person name="Prasanna A.N."/>
            <person name="Walter M.C."/>
            <person name="O'Connor E."/>
            <person name="Balint B."/>
            <person name="Krizsan K."/>
            <person name="Kiss B."/>
            <person name="Hess J."/>
            <person name="Varga T."/>
            <person name="Slot J."/>
            <person name="Riley R."/>
            <person name="Boka B."/>
            <person name="Rigling D."/>
            <person name="Barry K."/>
            <person name="Lee J."/>
            <person name="Mihaltcheva S."/>
            <person name="LaButti K."/>
            <person name="Lipzen A."/>
            <person name="Waldron R."/>
            <person name="Moloney N.M."/>
            <person name="Sperisen C."/>
            <person name="Kredics L."/>
            <person name="Vagvoelgyi C."/>
            <person name="Patrignani A."/>
            <person name="Fitzpatrick D."/>
            <person name="Nagy I."/>
            <person name="Doyle S."/>
            <person name="Anderson J.B."/>
            <person name="Grigoriev I.V."/>
            <person name="Gueldener U."/>
            <person name="Muensterkoetter M."/>
            <person name="Nagy L.G."/>
        </authorList>
    </citation>
    <scope>NUCLEOTIDE SEQUENCE [LARGE SCALE GENOMIC DNA]</scope>
    <source>
        <strain evidence="2">28-4</strain>
    </source>
</reference>
<protein>
    <submittedName>
        <fullName evidence="1">Uncharacterized protein</fullName>
    </submittedName>
</protein>
<sequence length="57" mass="6262">MHAGPCSPMYVRRAKWRSASAQAQGSKGIAWIFCLYAHLLIDDLTVSRWLVPGGCGQ</sequence>
<evidence type="ECO:0000313" key="1">
    <source>
        <dbReference type="EMBL" id="PBK58776.1"/>
    </source>
</evidence>
<evidence type="ECO:0000313" key="2">
    <source>
        <dbReference type="Proteomes" id="UP000218334"/>
    </source>
</evidence>
<name>A0A2H3B6V9_9AGAR</name>
<proteinExistence type="predicted"/>
<accession>A0A2H3B6V9</accession>
<dbReference type="EMBL" id="KZ293524">
    <property type="protein sequence ID" value="PBK58776.1"/>
    <property type="molecule type" value="Genomic_DNA"/>
</dbReference>
<dbReference type="Proteomes" id="UP000218334">
    <property type="component" value="Unassembled WGS sequence"/>
</dbReference>
<keyword evidence="2" id="KW-1185">Reference proteome</keyword>